<keyword evidence="3" id="KW-0274">FAD</keyword>
<evidence type="ECO:0000313" key="6">
    <source>
        <dbReference type="EMBL" id="KGM47852.1"/>
    </source>
</evidence>
<name>A0A0A0EFB5_9RHOB</name>
<accession>A0A0A0EFB5</accession>
<organism evidence="6 7">
    <name type="scientific">Pseudooceanicola atlanticus</name>
    <dbReference type="NCBI Taxonomy" id="1461694"/>
    <lineage>
        <taxon>Bacteria</taxon>
        <taxon>Pseudomonadati</taxon>
        <taxon>Pseudomonadota</taxon>
        <taxon>Alphaproteobacteria</taxon>
        <taxon>Rhodobacterales</taxon>
        <taxon>Paracoccaceae</taxon>
        <taxon>Pseudooceanicola</taxon>
    </lineage>
</organism>
<dbReference type="Gene3D" id="3.50.50.60">
    <property type="entry name" value="FAD/NAD(P)-binding domain"/>
    <property type="match status" value="1"/>
</dbReference>
<evidence type="ECO:0000259" key="5">
    <source>
        <dbReference type="Pfam" id="PF00890"/>
    </source>
</evidence>
<sequence>MTDLLPPPSDGFEVSAEVLVIGSGAAGMIAALTAHERGREVIVLEADAVPSGSTALSAGLIPAPGTRVQREAGIEDNAELFAQDIMDKAKGKNDPDLVAALAGGAAEVIDWLTDNYDLPFSVVSDFSYPGHSRRRMHGLPSRAGRELVDRLRATLEAQGIPIVTERRVEQLHASEDGKVVGVTSVLPDGSTEQIGCDALILACNGFGGNREMVGRYMPEIEDAIYFGHTGNRGDAIRWGEALGAATDHLGAYQGHGNVAHPHGILISWAVITEGGVQVNIEGKRFWNEMQGYSEAARAVLAQPEGIAWAIFDDRIAGIARQFADFQDAEAQGAILTADTIAELAGKCRLPVDALETTMAGIGQGEDPFGRSFDADKALKAPYCAVRVTGTLFHTQGGLDVTPDARVKRNGGGVFDNLYAVGGAATGVSGTGDYGYLSGNGLLAAVVLGRKAGLNA</sequence>
<dbReference type="PANTHER" id="PTHR43400">
    <property type="entry name" value="FUMARATE REDUCTASE"/>
    <property type="match status" value="1"/>
</dbReference>
<dbReference type="STRING" id="1461694.ATO9_16225"/>
<dbReference type="SUPFAM" id="SSF51905">
    <property type="entry name" value="FAD/NAD(P)-binding domain"/>
    <property type="match status" value="1"/>
</dbReference>
<reference evidence="6 7" key="1">
    <citation type="journal article" date="2015" name="Antonie Van Leeuwenhoek">
        <title>Pseudooceanicola atlanticus gen. nov. sp. nov., isolated from surface seawater of the Atlantic Ocean and reclassification of Oceanicola batsensis, Oceanicola marinus, Oceanicola nitratireducens, Oceanicola nanhaiensis, Oceanicola antarcticus and Oceanicola flagellatus, as Pseudooceanicola batsensis comb. nov., Pseudooceanicola marinus comb. nov., Pseudooceanicola nitratireducens comb. nov., Pseudooceanicola nanhaiensis comb. nov., Pseudooceanicola antarcticus comb. nov., and Pseudooceanicola flagellatus comb. nov.</title>
        <authorList>
            <person name="Lai Q."/>
            <person name="Li G."/>
            <person name="Liu X."/>
            <person name="Du Y."/>
            <person name="Sun F."/>
            <person name="Shao Z."/>
        </authorList>
    </citation>
    <scope>NUCLEOTIDE SEQUENCE [LARGE SCALE GENOMIC DNA]</scope>
    <source>
        <strain evidence="6 7">22II-s11g</strain>
    </source>
</reference>
<dbReference type="InterPro" id="IPR003953">
    <property type="entry name" value="FAD-dep_OxRdtase_2_FAD-bd"/>
</dbReference>
<protein>
    <submittedName>
        <fullName evidence="6">3-ketosteroid dehydrogenase</fullName>
    </submittedName>
</protein>
<feature type="domain" description="FAD-dependent oxidoreductase 2 FAD-binding" evidence="5">
    <location>
        <begin position="18"/>
        <end position="430"/>
    </location>
</feature>
<evidence type="ECO:0000256" key="2">
    <source>
        <dbReference type="ARBA" id="ARBA00022630"/>
    </source>
</evidence>
<keyword evidence="2" id="KW-0285">Flavoprotein</keyword>
<dbReference type="PRINTS" id="PR00411">
    <property type="entry name" value="PNDRDTASEI"/>
</dbReference>
<dbReference type="SUPFAM" id="SSF56425">
    <property type="entry name" value="Succinate dehydrogenase/fumarate reductase flavoprotein, catalytic domain"/>
    <property type="match status" value="1"/>
</dbReference>
<dbReference type="InterPro" id="IPR036188">
    <property type="entry name" value="FAD/NAD-bd_sf"/>
</dbReference>
<dbReference type="eggNOG" id="COG1053">
    <property type="taxonomic scope" value="Bacteria"/>
</dbReference>
<dbReference type="Pfam" id="PF00890">
    <property type="entry name" value="FAD_binding_2"/>
    <property type="match status" value="1"/>
</dbReference>
<dbReference type="Gene3D" id="3.90.700.10">
    <property type="entry name" value="Succinate dehydrogenase/fumarate reductase flavoprotein, catalytic domain"/>
    <property type="match status" value="1"/>
</dbReference>
<evidence type="ECO:0000256" key="4">
    <source>
        <dbReference type="ARBA" id="ARBA00023002"/>
    </source>
</evidence>
<dbReference type="EMBL" id="AQQX01000007">
    <property type="protein sequence ID" value="KGM47852.1"/>
    <property type="molecule type" value="Genomic_DNA"/>
</dbReference>
<proteinExistence type="predicted"/>
<dbReference type="Proteomes" id="UP000030004">
    <property type="component" value="Unassembled WGS sequence"/>
</dbReference>
<dbReference type="InterPro" id="IPR050315">
    <property type="entry name" value="FAD-oxidoreductase_2"/>
</dbReference>
<dbReference type="GO" id="GO:0016491">
    <property type="term" value="F:oxidoreductase activity"/>
    <property type="evidence" value="ECO:0007669"/>
    <property type="project" value="UniProtKB-KW"/>
</dbReference>
<comment type="cofactor">
    <cofactor evidence="1">
        <name>FAD</name>
        <dbReference type="ChEBI" id="CHEBI:57692"/>
    </cofactor>
</comment>
<keyword evidence="4" id="KW-0560">Oxidoreductase</keyword>
<dbReference type="InterPro" id="IPR027477">
    <property type="entry name" value="Succ_DH/fumarate_Rdtase_cat_sf"/>
</dbReference>
<dbReference type="PANTHER" id="PTHR43400:SF7">
    <property type="entry name" value="FAD-DEPENDENT OXIDOREDUCTASE 2 FAD BINDING DOMAIN-CONTAINING PROTEIN"/>
    <property type="match status" value="1"/>
</dbReference>
<evidence type="ECO:0000256" key="3">
    <source>
        <dbReference type="ARBA" id="ARBA00022827"/>
    </source>
</evidence>
<gene>
    <name evidence="6" type="ORF">ATO9_16225</name>
</gene>
<evidence type="ECO:0000313" key="7">
    <source>
        <dbReference type="Proteomes" id="UP000030004"/>
    </source>
</evidence>
<evidence type="ECO:0000256" key="1">
    <source>
        <dbReference type="ARBA" id="ARBA00001974"/>
    </source>
</evidence>
<dbReference type="AlphaFoldDB" id="A0A0A0EFB5"/>
<keyword evidence="7" id="KW-1185">Reference proteome</keyword>
<dbReference type="OrthoDB" id="3178130at2"/>
<dbReference type="RefSeq" id="WP_043751391.1">
    <property type="nucleotide sequence ID" value="NZ_AQQX01000007.1"/>
</dbReference>
<comment type="caution">
    <text evidence="6">The sequence shown here is derived from an EMBL/GenBank/DDBJ whole genome shotgun (WGS) entry which is preliminary data.</text>
</comment>